<dbReference type="Pfam" id="PF01196">
    <property type="entry name" value="Ribosomal_L17"/>
    <property type="match status" value="1"/>
</dbReference>
<dbReference type="PANTHER" id="PTHR14413">
    <property type="entry name" value="RIBOSOMAL PROTEIN L17"/>
    <property type="match status" value="1"/>
</dbReference>
<organism evidence="6">
    <name type="scientific">Synechococcus elongatus PCC 11802</name>
    <dbReference type="NCBI Taxonomy" id="2283154"/>
    <lineage>
        <taxon>Bacteria</taxon>
        <taxon>Bacillati</taxon>
        <taxon>Cyanobacteriota</taxon>
        <taxon>Cyanophyceae</taxon>
        <taxon>Synechococcales</taxon>
        <taxon>Synechococcaceae</taxon>
        <taxon>Synechococcus</taxon>
    </lineage>
</organism>
<evidence type="ECO:0000256" key="2">
    <source>
        <dbReference type="ARBA" id="ARBA00022980"/>
    </source>
</evidence>
<reference evidence="6" key="1">
    <citation type="submission" date="2024-01" db="EMBL/GenBank/DDBJ databases">
        <title>Synechococcus elongatus PCC 11802, a close yet different native of Synechococcus elongatus PCC 11801.</title>
        <authorList>
            <person name="Jaiswal D."/>
            <person name="Sengupta A."/>
            <person name="Sengupta S."/>
            <person name="Pakrasi H.B."/>
            <person name="Wangikar P."/>
        </authorList>
    </citation>
    <scope>NUCLEOTIDE SEQUENCE</scope>
    <source>
        <strain evidence="6">PCC 11802</strain>
    </source>
</reference>
<comment type="subunit">
    <text evidence="4">Part of the 50S ribosomal subunit. Contacts protein L32.</text>
</comment>
<dbReference type="GO" id="GO:0022625">
    <property type="term" value="C:cytosolic large ribosomal subunit"/>
    <property type="evidence" value="ECO:0007669"/>
    <property type="project" value="TreeGrafter"/>
</dbReference>
<dbReference type="NCBIfam" id="TIGR00059">
    <property type="entry name" value="L17"/>
    <property type="match status" value="1"/>
</dbReference>
<dbReference type="GO" id="GO:0006412">
    <property type="term" value="P:translation"/>
    <property type="evidence" value="ECO:0007669"/>
    <property type="project" value="UniProtKB-UniRule"/>
</dbReference>
<evidence type="ECO:0000256" key="1">
    <source>
        <dbReference type="ARBA" id="ARBA00008777"/>
    </source>
</evidence>
<dbReference type="AlphaFoldDB" id="A0AAT9K1M7"/>
<evidence type="ECO:0000256" key="4">
    <source>
        <dbReference type="HAMAP-Rule" id="MF_01368"/>
    </source>
</evidence>
<protein>
    <recommendedName>
        <fullName evidence="4">Large ribosomal subunit protein bL17</fullName>
    </recommendedName>
</protein>
<dbReference type="InterPro" id="IPR036373">
    <property type="entry name" value="Ribosomal_bL17_sf"/>
</dbReference>
<keyword evidence="3 4" id="KW-0687">Ribonucleoprotein</keyword>
<name>A0AAT9K1M7_SYNEL</name>
<dbReference type="HAMAP" id="MF_01368">
    <property type="entry name" value="Ribosomal_bL17"/>
    <property type="match status" value="1"/>
</dbReference>
<proteinExistence type="inferred from homology"/>
<evidence type="ECO:0000256" key="5">
    <source>
        <dbReference type="RuleBase" id="RU000660"/>
    </source>
</evidence>
<dbReference type="RefSeq" id="WP_208678710.1">
    <property type="nucleotide sequence ID" value="NZ_CP034671.2"/>
</dbReference>
<dbReference type="InterPro" id="IPR000456">
    <property type="entry name" value="Ribosomal_bL17"/>
</dbReference>
<evidence type="ECO:0000256" key="3">
    <source>
        <dbReference type="ARBA" id="ARBA00023274"/>
    </source>
</evidence>
<dbReference type="EMBL" id="CP034671">
    <property type="protein sequence ID" value="QFZ92289.2"/>
    <property type="molecule type" value="Genomic_DNA"/>
</dbReference>
<dbReference type="GO" id="GO:0003735">
    <property type="term" value="F:structural constituent of ribosome"/>
    <property type="evidence" value="ECO:0007669"/>
    <property type="project" value="InterPro"/>
</dbReference>
<dbReference type="Gene3D" id="3.90.1030.10">
    <property type="entry name" value="Ribosomal protein L17"/>
    <property type="match status" value="1"/>
</dbReference>
<keyword evidence="2 4" id="KW-0689">Ribosomal protein</keyword>
<gene>
    <name evidence="4 6" type="primary">rplQ</name>
    <name evidence="4" type="synonym">rpl17</name>
    <name evidence="6" type="ORF">EKO22_07900</name>
</gene>
<sequence length="116" mass="13290">MRHRCNVPQLGRPADQRKALLRSLTTEIIRNGTVTTTKARAKAVRSEVERMVTLAKDGSLAARRRALGYLYDKQLVHLLFEQAPERYAQRQGGYTRILRTVRRRGDNAEMAIIELT</sequence>
<dbReference type="SUPFAM" id="SSF64263">
    <property type="entry name" value="Prokaryotic ribosomal protein L17"/>
    <property type="match status" value="1"/>
</dbReference>
<accession>A0AAT9K1M7</accession>
<evidence type="ECO:0000313" key="6">
    <source>
        <dbReference type="EMBL" id="QFZ92289.2"/>
    </source>
</evidence>
<dbReference type="PANTHER" id="PTHR14413:SF16">
    <property type="entry name" value="LARGE RIBOSOMAL SUBUNIT PROTEIN BL17M"/>
    <property type="match status" value="1"/>
</dbReference>
<comment type="similarity">
    <text evidence="1 4 5">Belongs to the bacterial ribosomal protein bL17 family.</text>
</comment>
<dbReference type="FunFam" id="3.90.1030.10:FF:000001">
    <property type="entry name" value="50S ribosomal protein L17"/>
    <property type="match status" value="1"/>
</dbReference>